<name>A0A7W3N1S1_9ACTN</name>
<evidence type="ECO:0000313" key="2">
    <source>
        <dbReference type="EMBL" id="MBA9005963.1"/>
    </source>
</evidence>
<accession>A0A7W3N1S1</accession>
<reference evidence="2 3" key="1">
    <citation type="submission" date="2020-08" db="EMBL/GenBank/DDBJ databases">
        <title>Sequencing the genomes of 1000 actinobacteria strains.</title>
        <authorList>
            <person name="Klenk H.-P."/>
        </authorList>
    </citation>
    <scope>NUCLEOTIDE SEQUENCE [LARGE SCALE GENOMIC DNA]</scope>
    <source>
        <strain evidence="2 3">DSM 45823</strain>
    </source>
</reference>
<dbReference type="Gene3D" id="3.30.420.240">
    <property type="match status" value="1"/>
</dbReference>
<feature type="region of interest" description="Disordered" evidence="1">
    <location>
        <begin position="517"/>
        <end position="541"/>
    </location>
</feature>
<dbReference type="RefSeq" id="WP_182707014.1">
    <property type="nucleotide sequence ID" value="NZ_JACJII010000001.1"/>
</dbReference>
<protein>
    <recommendedName>
        <fullName evidence="4">Terminase</fullName>
    </recommendedName>
</protein>
<evidence type="ECO:0000313" key="3">
    <source>
        <dbReference type="Proteomes" id="UP000539313"/>
    </source>
</evidence>
<keyword evidence="3" id="KW-1185">Reference proteome</keyword>
<gene>
    <name evidence="2" type="ORF">HNR21_004845</name>
</gene>
<dbReference type="AlphaFoldDB" id="A0A7W3N1S1"/>
<organism evidence="2 3">
    <name type="scientific">Thermomonospora cellulosilytica</name>
    <dbReference type="NCBI Taxonomy" id="1411118"/>
    <lineage>
        <taxon>Bacteria</taxon>
        <taxon>Bacillati</taxon>
        <taxon>Actinomycetota</taxon>
        <taxon>Actinomycetes</taxon>
        <taxon>Streptosporangiales</taxon>
        <taxon>Thermomonosporaceae</taxon>
        <taxon>Thermomonospora</taxon>
    </lineage>
</organism>
<feature type="compositionally biased region" description="Low complexity" evidence="1">
    <location>
        <begin position="528"/>
        <end position="541"/>
    </location>
</feature>
<dbReference type="EMBL" id="JACJII010000001">
    <property type="protein sequence ID" value="MBA9005963.1"/>
    <property type="molecule type" value="Genomic_DNA"/>
</dbReference>
<dbReference type="Gene3D" id="3.40.50.300">
    <property type="entry name" value="P-loop containing nucleotide triphosphate hydrolases"/>
    <property type="match status" value="1"/>
</dbReference>
<comment type="caution">
    <text evidence="2">The sequence shown here is derived from an EMBL/GenBank/DDBJ whole genome shotgun (WGS) entry which is preliminary data.</text>
</comment>
<proteinExistence type="predicted"/>
<sequence length="541" mass="59648">MSSRSPDPERIRAQVQELVRAGDVKTLRELRERLRQEQARRNAHRAVRYLRDPVGWARDVIDWPDGQALASYQEEVIGALPVKRRVAVRGPHGLGKTGVAAIAVLWFATTREAAGLDWKVLTTASAWRHLSVYLWPEIHKWARRIKWEVLGRPPFSDIRELLAYNLKLSHGAASAVASNKPELIEGAHADSLFYLIDEAKIVPNGTWDAIEGAFSGGRETGYPEALALAISTPGPPAGRFYDIHRRAPGLEDWWVRHVTLAEAIEAGRISRTWAEQRRRQWGADSALYANRVLGEFHASDEDSVIPLAWVEAAVERWHVWDQAGRPRLTGKRVLGVDVARAGGDSTVLAHRVGVAITRLDIQDREDTMQTTARVQAALGEDEEAVPVVDSVGVGGGVVDRLRELGVPVVAYTGSAKTQARTRDREYGFVNLRSAGYWRLRELLDPAFDSEVMLPPDDLLLADLTTPTWSITTGIPPKIKIEPKEDVQARLGRSPDRGDAVVMGLAAELLAVTRRVHSPARQTSGAGAGSSAASRYSRSLGR</sequence>
<dbReference type="InterPro" id="IPR027417">
    <property type="entry name" value="P-loop_NTPase"/>
</dbReference>
<evidence type="ECO:0000256" key="1">
    <source>
        <dbReference type="SAM" id="MobiDB-lite"/>
    </source>
</evidence>
<evidence type="ECO:0008006" key="4">
    <source>
        <dbReference type="Google" id="ProtNLM"/>
    </source>
</evidence>
<dbReference type="Proteomes" id="UP000539313">
    <property type="component" value="Unassembled WGS sequence"/>
</dbReference>